<dbReference type="Pfam" id="PF07741">
    <property type="entry name" value="BRF1"/>
    <property type="match status" value="1"/>
</dbReference>
<dbReference type="AlphaFoldDB" id="A0A8X7XNV4"/>
<evidence type="ECO:0000313" key="3">
    <source>
        <dbReference type="EMBL" id="KAG6735656.1"/>
    </source>
</evidence>
<keyword evidence="4" id="KW-1185">Reference proteome</keyword>
<comment type="caution">
    <text evidence="3">The sequence shown here is derived from an EMBL/GenBank/DDBJ whole genome shotgun (WGS) entry which is preliminary data.</text>
</comment>
<feature type="region of interest" description="Disordered" evidence="1">
    <location>
        <begin position="299"/>
        <end position="324"/>
    </location>
</feature>
<gene>
    <name evidence="3" type="ORF">POTOM_061700</name>
</gene>
<feature type="compositionally biased region" description="Acidic residues" evidence="1">
    <location>
        <begin position="394"/>
        <end position="423"/>
    </location>
</feature>
<organism evidence="3 4">
    <name type="scientific">Populus tomentosa</name>
    <name type="common">Chinese white poplar</name>
    <dbReference type="NCBI Taxonomy" id="118781"/>
    <lineage>
        <taxon>Eukaryota</taxon>
        <taxon>Viridiplantae</taxon>
        <taxon>Streptophyta</taxon>
        <taxon>Embryophyta</taxon>
        <taxon>Tracheophyta</taxon>
        <taxon>Spermatophyta</taxon>
        <taxon>Magnoliopsida</taxon>
        <taxon>eudicotyledons</taxon>
        <taxon>Gunneridae</taxon>
        <taxon>Pentapetalae</taxon>
        <taxon>rosids</taxon>
        <taxon>fabids</taxon>
        <taxon>Malpighiales</taxon>
        <taxon>Salicaceae</taxon>
        <taxon>Saliceae</taxon>
        <taxon>Populus</taxon>
    </lineage>
</organism>
<evidence type="ECO:0000256" key="1">
    <source>
        <dbReference type="SAM" id="MobiDB-lite"/>
    </source>
</evidence>
<feature type="region of interest" description="Disordered" evidence="1">
    <location>
        <begin position="348"/>
        <end position="423"/>
    </location>
</feature>
<evidence type="ECO:0000313" key="4">
    <source>
        <dbReference type="Proteomes" id="UP000886885"/>
    </source>
</evidence>
<accession>A0A8X7XNV4</accession>
<dbReference type="EMBL" id="JAAWWB010001883">
    <property type="protein sequence ID" value="KAG6735656.1"/>
    <property type="molecule type" value="Genomic_DNA"/>
</dbReference>
<dbReference type="OrthoDB" id="831545at2759"/>
<evidence type="ECO:0000259" key="2">
    <source>
        <dbReference type="Pfam" id="PF07741"/>
    </source>
</evidence>
<feature type="compositionally biased region" description="Basic and acidic residues" evidence="1">
    <location>
        <begin position="166"/>
        <end position="188"/>
    </location>
</feature>
<reference evidence="3" key="1">
    <citation type="journal article" date="2020" name="bioRxiv">
        <title>Hybrid origin of Populus tomentosa Carr. identified through genome sequencing and phylogenomic analysis.</title>
        <authorList>
            <person name="An X."/>
            <person name="Gao K."/>
            <person name="Chen Z."/>
            <person name="Li J."/>
            <person name="Yang X."/>
            <person name="Yang X."/>
            <person name="Zhou J."/>
            <person name="Guo T."/>
            <person name="Zhao T."/>
            <person name="Huang S."/>
            <person name="Miao D."/>
            <person name="Khan W.U."/>
            <person name="Rao P."/>
            <person name="Ye M."/>
            <person name="Lei B."/>
            <person name="Liao W."/>
            <person name="Wang J."/>
            <person name="Ji L."/>
            <person name="Li Y."/>
            <person name="Guo B."/>
            <person name="Mustafa N.S."/>
            <person name="Li S."/>
            <person name="Yun Q."/>
            <person name="Keller S.R."/>
            <person name="Mao J."/>
            <person name="Zhang R."/>
            <person name="Strauss S.H."/>
        </authorList>
    </citation>
    <scope>NUCLEOTIDE SEQUENCE</scope>
    <source>
        <strain evidence="3">GM15</strain>
        <tissue evidence="3">Leaf</tissue>
    </source>
</reference>
<sequence length="423" mass="47852">MTVHVDFIVNKNLLNGIQKLDFSLADKLPLLQGDIFFVHLRGPISFLLTFDWKVLSHLLERENGITGNYSKRVLQSSWMPAKEIEELNAKAEELKESSMPQKMFGEPSSSKELLCQHKGTNKPPFGFGLCKDCYAIVIGFEGGSDPPAFQNAERQRMKLSSVTHNLSKESNSHCERRDEERPVQEPKSVEASMGNLASDPDKLQDDGVGDMSSKDFYESDGFSDIDDAEVDSYLHNEEEKRYKKIIWEEMNREYLQEQEAKEAATATHKEAWEENFKNCPEDLQAAKKLDAAVKADLAKSKKEMQQKRAAEARNSVPAKSAAEAVHRMLTKKRISSKINYDVLEKLFEEPEAKDAKRPRTESHPDPVEKVLHTDGKDHKLEDANENDGLGPLDENVDDAAGEAYDDFLYDENGSDDDYGNSLW</sequence>
<protein>
    <recommendedName>
        <fullName evidence="2">Brf1 TBP-binding domain-containing protein</fullName>
    </recommendedName>
</protein>
<feature type="compositionally biased region" description="Basic and acidic residues" evidence="1">
    <location>
        <begin position="299"/>
        <end position="311"/>
    </location>
</feature>
<dbReference type="InterPro" id="IPR011665">
    <property type="entry name" value="BRF1_TBP-bd_dom"/>
</dbReference>
<name>A0A8X7XNV4_POPTO</name>
<feature type="domain" description="Brf1 TBP-binding" evidence="2">
    <location>
        <begin position="223"/>
        <end position="348"/>
    </location>
</feature>
<feature type="region of interest" description="Disordered" evidence="1">
    <location>
        <begin position="160"/>
        <end position="206"/>
    </location>
</feature>
<proteinExistence type="predicted"/>
<dbReference type="Proteomes" id="UP000886885">
    <property type="component" value="Unassembled WGS sequence"/>
</dbReference>
<feature type="compositionally biased region" description="Basic and acidic residues" evidence="1">
    <location>
        <begin position="348"/>
        <end position="382"/>
    </location>
</feature>
<dbReference type="Gene3D" id="1.20.5.650">
    <property type="entry name" value="Single helix bin"/>
    <property type="match status" value="1"/>
</dbReference>